<dbReference type="EMBL" id="CM023482">
    <property type="protein sequence ID" value="KAH6940228.1"/>
    <property type="molecule type" value="Genomic_DNA"/>
</dbReference>
<protein>
    <submittedName>
        <fullName evidence="1">Uncharacterized protein</fullName>
    </submittedName>
</protein>
<organism evidence="1 2">
    <name type="scientific">Hyalomma asiaticum</name>
    <name type="common">Tick</name>
    <dbReference type="NCBI Taxonomy" id="266040"/>
    <lineage>
        <taxon>Eukaryota</taxon>
        <taxon>Metazoa</taxon>
        <taxon>Ecdysozoa</taxon>
        <taxon>Arthropoda</taxon>
        <taxon>Chelicerata</taxon>
        <taxon>Arachnida</taxon>
        <taxon>Acari</taxon>
        <taxon>Parasitiformes</taxon>
        <taxon>Ixodida</taxon>
        <taxon>Ixodoidea</taxon>
        <taxon>Ixodidae</taxon>
        <taxon>Hyalomminae</taxon>
        <taxon>Hyalomma</taxon>
    </lineage>
</organism>
<gene>
    <name evidence="1" type="ORF">HPB50_026350</name>
</gene>
<proteinExistence type="predicted"/>
<accession>A0ACB7SZC1</accession>
<dbReference type="Proteomes" id="UP000821845">
    <property type="component" value="Chromosome 2"/>
</dbReference>
<keyword evidence="2" id="KW-1185">Reference proteome</keyword>
<evidence type="ECO:0000313" key="2">
    <source>
        <dbReference type="Proteomes" id="UP000821845"/>
    </source>
</evidence>
<evidence type="ECO:0000313" key="1">
    <source>
        <dbReference type="EMBL" id="KAH6940228.1"/>
    </source>
</evidence>
<name>A0ACB7SZC1_HYAAI</name>
<sequence>MINHDVRKRQSTPVIDGSEQLVLSTGFRNRKWAYVSVIGAGAALSLILTLTALLVSRRHKLQRNPATKPEVIFCCKKDAEMIILDLNRSGNACEDFYEYVCSRAGDADSGFVPPALKVNMAWKLVEFTYMAHGGGVGQRVLQGLRRSLASWIWLTQEEQIADLTYAILNVGNVTAAMNSMEIMRFLASMSLKYGLQSVLGFTAYPLNTNAATTLHLHTYTGCLVDTDLLDVMTLAVRKFNDHTTTTLNRSDMLNFAQKVKDITHKLPESQTQQFNISEVPIPGISAIGWQALLDDFVFATLRGATTISLSGVNRIVHLVKLFSDPSNQPAALAHVTVCTAFYSVGYLRRAIHRRSAQRTELLMCHGLRLCYVDDLAKTEAVWSESLEARIRELFSVVRKKVRQEAIGANVLKGNARSVRTEAHLDKLTLVLPTDIRNAVSNLTVPHMMGFFGLDLLAARGHNFDIKRIHVKLNLPESTALATPKVLRSKNLIYVSNDLCLFLDPYTTRDGIFDLAALGVGLAAEFWSFLLEDAEPESTRQFVETNYLCFRDTYFSGTSGDTTWRRAFLTALGLASAANAGRMEDWSDTFSVNDTVVSKAQLLYLYWVHNQCSTSHGKMHGLAVNLALRNSQLFREAFECTSQSFMGQQPACLLTET</sequence>
<reference evidence="1" key="1">
    <citation type="submission" date="2020-05" db="EMBL/GenBank/DDBJ databases">
        <title>Large-scale comparative analyses of tick genomes elucidate their genetic diversity and vector capacities.</title>
        <authorList>
            <person name="Jia N."/>
            <person name="Wang J."/>
            <person name="Shi W."/>
            <person name="Du L."/>
            <person name="Sun Y."/>
            <person name="Zhan W."/>
            <person name="Jiang J."/>
            <person name="Wang Q."/>
            <person name="Zhang B."/>
            <person name="Ji P."/>
            <person name="Sakyi L.B."/>
            <person name="Cui X."/>
            <person name="Yuan T."/>
            <person name="Jiang B."/>
            <person name="Yang W."/>
            <person name="Lam T.T.-Y."/>
            <person name="Chang Q."/>
            <person name="Ding S."/>
            <person name="Wang X."/>
            <person name="Zhu J."/>
            <person name="Ruan X."/>
            <person name="Zhao L."/>
            <person name="Wei J."/>
            <person name="Que T."/>
            <person name="Du C."/>
            <person name="Cheng J."/>
            <person name="Dai P."/>
            <person name="Han X."/>
            <person name="Huang E."/>
            <person name="Gao Y."/>
            <person name="Liu J."/>
            <person name="Shao H."/>
            <person name="Ye R."/>
            <person name="Li L."/>
            <person name="Wei W."/>
            <person name="Wang X."/>
            <person name="Wang C."/>
            <person name="Yang T."/>
            <person name="Huo Q."/>
            <person name="Li W."/>
            <person name="Guo W."/>
            <person name="Chen H."/>
            <person name="Zhou L."/>
            <person name="Ni X."/>
            <person name="Tian J."/>
            <person name="Zhou Y."/>
            <person name="Sheng Y."/>
            <person name="Liu T."/>
            <person name="Pan Y."/>
            <person name="Xia L."/>
            <person name="Li J."/>
            <person name="Zhao F."/>
            <person name="Cao W."/>
        </authorList>
    </citation>
    <scope>NUCLEOTIDE SEQUENCE</scope>
    <source>
        <strain evidence="1">Hyas-2018</strain>
    </source>
</reference>
<comment type="caution">
    <text evidence="1">The sequence shown here is derived from an EMBL/GenBank/DDBJ whole genome shotgun (WGS) entry which is preliminary data.</text>
</comment>